<dbReference type="Proteomes" id="UP001469553">
    <property type="component" value="Unassembled WGS sequence"/>
</dbReference>
<feature type="compositionally biased region" description="Pro residues" evidence="1">
    <location>
        <begin position="28"/>
        <end position="47"/>
    </location>
</feature>
<feature type="region of interest" description="Disordered" evidence="1">
    <location>
        <begin position="1"/>
        <end position="115"/>
    </location>
</feature>
<name>A0ABV0Y8E9_9TELE</name>
<organism evidence="2 3">
    <name type="scientific">Ameca splendens</name>
    <dbReference type="NCBI Taxonomy" id="208324"/>
    <lineage>
        <taxon>Eukaryota</taxon>
        <taxon>Metazoa</taxon>
        <taxon>Chordata</taxon>
        <taxon>Craniata</taxon>
        <taxon>Vertebrata</taxon>
        <taxon>Euteleostomi</taxon>
        <taxon>Actinopterygii</taxon>
        <taxon>Neopterygii</taxon>
        <taxon>Teleostei</taxon>
        <taxon>Neoteleostei</taxon>
        <taxon>Acanthomorphata</taxon>
        <taxon>Ovalentaria</taxon>
        <taxon>Atherinomorphae</taxon>
        <taxon>Cyprinodontiformes</taxon>
        <taxon>Goodeidae</taxon>
        <taxon>Ameca</taxon>
    </lineage>
</organism>
<reference evidence="2 3" key="1">
    <citation type="submission" date="2021-06" db="EMBL/GenBank/DDBJ databases">
        <authorList>
            <person name="Palmer J.M."/>
        </authorList>
    </citation>
    <scope>NUCLEOTIDE SEQUENCE [LARGE SCALE GENOMIC DNA]</scope>
    <source>
        <strain evidence="2 3">AS_MEX2019</strain>
        <tissue evidence="2">Muscle</tissue>
    </source>
</reference>
<sequence length="115" mass="12062">MSLSPDTSSSSSGGSPRSSQTSQDIVPPASPGPSPGPPNPNPPPRHTPPYSRAERPAPPPKRSHISINTAHCPTKTPLPEPRGPPTDGPGTEARARDPRQSKQSREGRKANPSTR</sequence>
<protein>
    <submittedName>
        <fullName evidence="2">Uncharacterized protein</fullName>
    </submittedName>
</protein>
<accession>A0ABV0Y8E9</accession>
<comment type="caution">
    <text evidence="2">The sequence shown here is derived from an EMBL/GenBank/DDBJ whole genome shotgun (WGS) entry which is preliminary data.</text>
</comment>
<feature type="compositionally biased region" description="Pro residues" evidence="1">
    <location>
        <begin position="76"/>
        <end position="87"/>
    </location>
</feature>
<gene>
    <name evidence="2" type="ORF">AMECASPLE_039518</name>
</gene>
<dbReference type="EMBL" id="JAHRIP010027230">
    <property type="protein sequence ID" value="MEQ2290064.1"/>
    <property type="molecule type" value="Genomic_DNA"/>
</dbReference>
<feature type="compositionally biased region" description="Low complexity" evidence="1">
    <location>
        <begin position="1"/>
        <end position="23"/>
    </location>
</feature>
<evidence type="ECO:0000313" key="3">
    <source>
        <dbReference type="Proteomes" id="UP001469553"/>
    </source>
</evidence>
<evidence type="ECO:0000313" key="2">
    <source>
        <dbReference type="EMBL" id="MEQ2290064.1"/>
    </source>
</evidence>
<evidence type="ECO:0000256" key="1">
    <source>
        <dbReference type="SAM" id="MobiDB-lite"/>
    </source>
</evidence>
<keyword evidence="3" id="KW-1185">Reference proteome</keyword>
<feature type="compositionally biased region" description="Basic and acidic residues" evidence="1">
    <location>
        <begin position="93"/>
        <end position="109"/>
    </location>
</feature>
<proteinExistence type="predicted"/>